<comment type="caution">
    <text evidence="2">The sequence shown here is derived from an EMBL/GenBank/DDBJ whole genome shotgun (WGS) entry which is preliminary data.</text>
</comment>
<reference evidence="2" key="1">
    <citation type="journal article" date="2020" name="Stud. Mycol.">
        <title>101 Dothideomycetes genomes: a test case for predicting lifestyles and emergence of pathogens.</title>
        <authorList>
            <person name="Haridas S."/>
            <person name="Albert R."/>
            <person name="Binder M."/>
            <person name="Bloem J."/>
            <person name="Labutti K."/>
            <person name="Salamov A."/>
            <person name="Andreopoulos B."/>
            <person name="Baker S."/>
            <person name="Barry K."/>
            <person name="Bills G."/>
            <person name="Bluhm B."/>
            <person name="Cannon C."/>
            <person name="Castanera R."/>
            <person name="Culley D."/>
            <person name="Daum C."/>
            <person name="Ezra D."/>
            <person name="Gonzalez J."/>
            <person name="Henrissat B."/>
            <person name="Kuo A."/>
            <person name="Liang C."/>
            <person name="Lipzen A."/>
            <person name="Lutzoni F."/>
            <person name="Magnuson J."/>
            <person name="Mondo S."/>
            <person name="Nolan M."/>
            <person name="Ohm R."/>
            <person name="Pangilinan J."/>
            <person name="Park H.-J."/>
            <person name="Ramirez L."/>
            <person name="Alfaro M."/>
            <person name="Sun H."/>
            <person name="Tritt A."/>
            <person name="Yoshinaga Y."/>
            <person name="Zwiers L.-H."/>
            <person name="Turgeon B."/>
            <person name="Goodwin S."/>
            <person name="Spatafora J."/>
            <person name="Crous P."/>
            <person name="Grigoriev I."/>
        </authorList>
    </citation>
    <scope>NUCLEOTIDE SEQUENCE</scope>
    <source>
        <strain evidence="2">CBS 116435</strain>
    </source>
</reference>
<dbReference type="EMBL" id="MU003767">
    <property type="protein sequence ID" value="KAF2725575.1"/>
    <property type="molecule type" value="Genomic_DNA"/>
</dbReference>
<keyword evidence="3" id="KW-1185">Reference proteome</keyword>
<organism evidence="2 3">
    <name type="scientific">Polychaeton citri CBS 116435</name>
    <dbReference type="NCBI Taxonomy" id="1314669"/>
    <lineage>
        <taxon>Eukaryota</taxon>
        <taxon>Fungi</taxon>
        <taxon>Dikarya</taxon>
        <taxon>Ascomycota</taxon>
        <taxon>Pezizomycotina</taxon>
        <taxon>Dothideomycetes</taxon>
        <taxon>Dothideomycetidae</taxon>
        <taxon>Capnodiales</taxon>
        <taxon>Capnodiaceae</taxon>
        <taxon>Polychaeton</taxon>
    </lineage>
</organism>
<name>A0A9P4QGX6_9PEZI</name>
<feature type="transmembrane region" description="Helical" evidence="1">
    <location>
        <begin position="7"/>
        <end position="25"/>
    </location>
</feature>
<proteinExistence type="predicted"/>
<sequence>MQLISSFTIIRAISIAHLTAAYFFLTAPKRVADQNVIFMLGESMRMQHVSSMEKPNESSAFIAVILAFIAFADLAAASLNELAAFEYWLANVPVRLFFLFVVTGYSYLFKEGGMLATGAKGKPGIGEPLQNSLVFSWGFFELAMWFWVFTSLRDERREVARRLFERRKAEEDME</sequence>
<evidence type="ECO:0000313" key="3">
    <source>
        <dbReference type="Proteomes" id="UP000799441"/>
    </source>
</evidence>
<keyword evidence="1" id="KW-0812">Transmembrane</keyword>
<keyword evidence="1" id="KW-1133">Transmembrane helix</keyword>
<dbReference type="Pfam" id="PF10311">
    <property type="entry name" value="Ilm1"/>
    <property type="match status" value="1"/>
</dbReference>
<accession>A0A9P4QGX6</accession>
<feature type="transmembrane region" description="Helical" evidence="1">
    <location>
        <begin position="88"/>
        <end position="109"/>
    </location>
</feature>
<dbReference type="PANTHER" id="PTHR28029">
    <property type="entry name" value="PROTEIN ILM1"/>
    <property type="match status" value="1"/>
</dbReference>
<feature type="transmembrane region" description="Helical" evidence="1">
    <location>
        <begin position="129"/>
        <end position="152"/>
    </location>
</feature>
<evidence type="ECO:0000313" key="2">
    <source>
        <dbReference type="EMBL" id="KAF2725575.1"/>
    </source>
</evidence>
<dbReference type="InterPro" id="IPR018815">
    <property type="entry name" value="Incr_loss_mito_DNA_1"/>
</dbReference>
<keyword evidence="1" id="KW-0472">Membrane</keyword>
<dbReference type="AlphaFoldDB" id="A0A9P4QGX6"/>
<dbReference type="OrthoDB" id="5299849at2759"/>
<gene>
    <name evidence="2" type="ORF">K431DRAFT_317556</name>
</gene>
<dbReference type="PANTHER" id="PTHR28029:SF1">
    <property type="entry name" value="PROTEIN ILM1"/>
    <property type="match status" value="1"/>
</dbReference>
<evidence type="ECO:0000256" key="1">
    <source>
        <dbReference type="SAM" id="Phobius"/>
    </source>
</evidence>
<dbReference type="Proteomes" id="UP000799441">
    <property type="component" value="Unassembled WGS sequence"/>
</dbReference>
<feature type="transmembrane region" description="Helical" evidence="1">
    <location>
        <begin position="58"/>
        <end position="76"/>
    </location>
</feature>
<protein>
    <recommendedName>
        <fullName evidence="4">Increased loss of mitochondrial DNA protein 1</fullName>
    </recommendedName>
</protein>
<evidence type="ECO:0008006" key="4">
    <source>
        <dbReference type="Google" id="ProtNLM"/>
    </source>
</evidence>